<dbReference type="PANTHER" id="PTHR36845:SF1">
    <property type="entry name" value="HYDROLASE, PUTATIVE (AFU_ORTHOLOGUE AFUA_7G05090)-RELATED"/>
    <property type="match status" value="1"/>
</dbReference>
<evidence type="ECO:0000256" key="1">
    <source>
        <dbReference type="ARBA" id="ARBA00022801"/>
    </source>
</evidence>
<sequence length="384" mass="43698">MAYQWQEAIDYSITIIAHNMETLEDFPESCDGPTWNLVQRERGAPSHWVDGFWTGLLWLAYGHTGEDRFEQAARDWTARLAWLKESVATHDLGFIFYLSHVLGGRLTGDEGLYENAVEAAATLIRRFNPRGEYLQAWGTPDGRPTDRGRINIDVMMNLELLYWASEYTGDARFANVATQHARTTRLALMRPDGSTAQVGDFNPDTGVWLRRETYQGFCHDTCWSRGQAWGLYGFTTCYRHTGIESFLWTARAMAEYTLQNLPEDLVPFWDYGCPDIPHTYRDSSAAAATACGLLDLAACEPDPDLAARWRDWAQRITDSLWRNYSTRGTHIPALLLHGSRSVPHGFMDHALIYGDYYFFEALTKLTRADIAERAFPEPARLAVV</sequence>
<evidence type="ECO:0000256" key="3">
    <source>
        <dbReference type="PIRSR" id="PIRSR610905-1"/>
    </source>
</evidence>
<feature type="binding site" evidence="4">
    <location>
        <position position="341"/>
    </location>
    <ligand>
        <name>substrate</name>
    </ligand>
</feature>
<feature type="active site" description="Proton donor" evidence="3">
    <location>
        <position position="153"/>
    </location>
</feature>
<comment type="similarity">
    <text evidence="2">Belongs to the glycosyl hydrolase 88 family.</text>
</comment>
<dbReference type="Gene3D" id="1.50.10.10">
    <property type="match status" value="1"/>
</dbReference>
<name>A0A540VAL3_9CHLR</name>
<dbReference type="InParanoid" id="A0A540VAL3"/>
<evidence type="ECO:0000313" key="5">
    <source>
        <dbReference type="EMBL" id="TQE93772.1"/>
    </source>
</evidence>
<organism evidence="5 6">
    <name type="scientific">Litorilinea aerophila</name>
    <dbReference type="NCBI Taxonomy" id="1204385"/>
    <lineage>
        <taxon>Bacteria</taxon>
        <taxon>Bacillati</taxon>
        <taxon>Chloroflexota</taxon>
        <taxon>Caldilineae</taxon>
        <taxon>Caldilineales</taxon>
        <taxon>Caldilineaceae</taxon>
        <taxon>Litorilinea</taxon>
    </lineage>
</organism>
<reference evidence="5 6" key="1">
    <citation type="submission" date="2019-06" db="EMBL/GenBank/DDBJ databases">
        <title>Genome sequence of Litorilinea aerophila BAA-2444.</title>
        <authorList>
            <person name="Maclea K.S."/>
            <person name="Maurais E.G."/>
            <person name="Iannazzi L.C."/>
        </authorList>
    </citation>
    <scope>NUCLEOTIDE SEQUENCE [LARGE SCALE GENOMIC DNA]</scope>
    <source>
        <strain evidence="5 6">ATCC BAA-2444</strain>
    </source>
</reference>
<keyword evidence="6" id="KW-1185">Reference proteome</keyword>
<dbReference type="GO" id="GO:0052757">
    <property type="term" value="F:chondroitin hydrolase activity"/>
    <property type="evidence" value="ECO:0007669"/>
    <property type="project" value="TreeGrafter"/>
</dbReference>
<dbReference type="InterPro" id="IPR052369">
    <property type="entry name" value="UG_Glycosaminoglycan_Hydrolase"/>
</dbReference>
<evidence type="ECO:0000256" key="4">
    <source>
        <dbReference type="PIRSR" id="PIRSR610905-2"/>
    </source>
</evidence>
<dbReference type="AlphaFoldDB" id="A0A540VAL3"/>
<dbReference type="EMBL" id="VIGC01000033">
    <property type="protein sequence ID" value="TQE93772.1"/>
    <property type="molecule type" value="Genomic_DNA"/>
</dbReference>
<comment type="caution">
    <text evidence="5">The sequence shown here is derived from an EMBL/GenBank/DDBJ whole genome shotgun (WGS) entry which is preliminary data.</text>
</comment>
<dbReference type="GO" id="GO:0000272">
    <property type="term" value="P:polysaccharide catabolic process"/>
    <property type="evidence" value="ECO:0007669"/>
    <property type="project" value="TreeGrafter"/>
</dbReference>
<evidence type="ECO:0000256" key="2">
    <source>
        <dbReference type="ARBA" id="ARBA00038358"/>
    </source>
</evidence>
<dbReference type="Proteomes" id="UP000317371">
    <property type="component" value="Unassembled WGS sequence"/>
</dbReference>
<dbReference type="InterPro" id="IPR010905">
    <property type="entry name" value="Glyco_hydro_88"/>
</dbReference>
<evidence type="ECO:0000313" key="6">
    <source>
        <dbReference type="Proteomes" id="UP000317371"/>
    </source>
</evidence>
<keyword evidence="1 5" id="KW-0378">Hydrolase</keyword>
<dbReference type="PANTHER" id="PTHR36845">
    <property type="entry name" value="HYDROLASE, PUTATIVE (AFU_ORTHOLOGUE AFUA_7G05090)-RELATED"/>
    <property type="match status" value="1"/>
</dbReference>
<proteinExistence type="inferred from homology"/>
<dbReference type="SUPFAM" id="SSF48208">
    <property type="entry name" value="Six-hairpin glycosidases"/>
    <property type="match status" value="1"/>
</dbReference>
<feature type="active site" description="Nucleophile" evidence="3">
    <location>
        <position position="91"/>
    </location>
</feature>
<dbReference type="InterPro" id="IPR008928">
    <property type="entry name" value="6-hairpin_glycosidase_sf"/>
</dbReference>
<accession>A0A540VAL3</accession>
<dbReference type="InterPro" id="IPR012341">
    <property type="entry name" value="6hp_glycosidase-like_sf"/>
</dbReference>
<feature type="binding site" evidence="4">
    <location>
        <position position="229"/>
    </location>
    <ligand>
        <name>substrate</name>
    </ligand>
</feature>
<dbReference type="OrthoDB" id="428577at2"/>
<protein>
    <submittedName>
        <fullName evidence="5">Glucuronyl hydrolase</fullName>
    </submittedName>
</protein>
<feature type="binding site" evidence="4">
    <location>
        <position position="213"/>
    </location>
    <ligand>
        <name>substrate</name>
    </ligand>
</feature>
<feature type="binding site" evidence="4">
    <location>
        <position position="153"/>
    </location>
    <ligand>
        <name>substrate</name>
    </ligand>
</feature>
<dbReference type="Pfam" id="PF07470">
    <property type="entry name" value="Glyco_hydro_88"/>
    <property type="match status" value="1"/>
</dbReference>
<gene>
    <name evidence="5" type="ORF">FKZ61_19885</name>
</gene>
<dbReference type="RefSeq" id="WP_141611912.1">
    <property type="nucleotide sequence ID" value="NZ_VIGC02000033.1"/>
</dbReference>
<feature type="binding site" evidence="4">
    <location>
        <position position="91"/>
    </location>
    <ligand>
        <name>substrate</name>
    </ligand>
</feature>
<feature type="binding site" evidence="4">
    <location>
        <position position="225"/>
    </location>
    <ligand>
        <name>substrate</name>
    </ligand>
</feature>